<reference evidence="5 6" key="1">
    <citation type="submission" date="2016-10" db="EMBL/GenBank/DDBJ databases">
        <authorList>
            <person name="de Groot N.N."/>
        </authorList>
    </citation>
    <scope>NUCLEOTIDE SEQUENCE [LARGE SCALE GENOMIC DNA]</scope>
    <source>
        <strain evidence="5 6">DSM 22489</strain>
    </source>
</reference>
<keyword evidence="3" id="KW-0732">Signal</keyword>
<dbReference type="PANTHER" id="PTHR22946">
    <property type="entry name" value="DIENELACTONE HYDROLASE DOMAIN-CONTAINING PROTEIN-RELATED"/>
    <property type="match status" value="1"/>
</dbReference>
<dbReference type="RefSeq" id="WP_103934783.1">
    <property type="nucleotide sequence ID" value="NZ_FNVA01000007.1"/>
</dbReference>
<dbReference type="PANTHER" id="PTHR22946:SF9">
    <property type="entry name" value="POLYKETIDE TRANSFERASE AF380"/>
    <property type="match status" value="1"/>
</dbReference>
<dbReference type="OrthoDB" id="53505at2"/>
<dbReference type="InterPro" id="IPR000073">
    <property type="entry name" value="AB_hydrolase_1"/>
</dbReference>
<sequence length="298" mass="31480">MLIRRSSVLFCSLLAVAISSTCVAAQAASGPVPAGIETFQLPSHGALLNAFVYTAAGAGPHPAVVLLHGFPGNEKNLDLAQDIRRAGWDVLYFDYRGSWGSPGDFSFEHTMEDVPAALAYLRDPANAAKLRLDPKRIAVVGHSMGGWMALETGAVDHDLLGVGIISGADMTGRIPENFPPQAMPIVEKKVAESLAAEGMAPLAGCTPESLAKEAIEHRVAWAFRTSAAKLNHVPLLVVSSDDGLADADNAMADAAAKAGNTKVVKVHYATDHSYSDKRLELSQTVLDWLGTLPGHPLK</sequence>
<dbReference type="Proteomes" id="UP000236728">
    <property type="component" value="Unassembled WGS sequence"/>
</dbReference>
<accession>A0A1H6BR94</accession>
<comment type="similarity">
    <text evidence="2">Belongs to the AB hydrolase superfamily. FUS2 hydrolase family.</text>
</comment>
<dbReference type="SUPFAM" id="SSF53474">
    <property type="entry name" value="alpha/beta-Hydrolases"/>
    <property type="match status" value="1"/>
</dbReference>
<name>A0A1H6BR94_9BACT</name>
<dbReference type="GO" id="GO:0052689">
    <property type="term" value="F:carboxylic ester hydrolase activity"/>
    <property type="evidence" value="ECO:0007669"/>
    <property type="project" value="UniProtKB-ARBA"/>
</dbReference>
<evidence type="ECO:0000313" key="6">
    <source>
        <dbReference type="Proteomes" id="UP000236728"/>
    </source>
</evidence>
<evidence type="ECO:0000256" key="2">
    <source>
        <dbReference type="ARBA" id="ARBA00038115"/>
    </source>
</evidence>
<feature type="signal peptide" evidence="3">
    <location>
        <begin position="1"/>
        <end position="27"/>
    </location>
</feature>
<proteinExistence type="inferred from homology"/>
<feature type="domain" description="AB hydrolase-1" evidence="4">
    <location>
        <begin position="64"/>
        <end position="272"/>
    </location>
</feature>
<dbReference type="Pfam" id="PF12697">
    <property type="entry name" value="Abhydrolase_6"/>
    <property type="match status" value="1"/>
</dbReference>
<evidence type="ECO:0000259" key="4">
    <source>
        <dbReference type="Pfam" id="PF12697"/>
    </source>
</evidence>
<evidence type="ECO:0000256" key="1">
    <source>
        <dbReference type="ARBA" id="ARBA00022801"/>
    </source>
</evidence>
<evidence type="ECO:0000256" key="3">
    <source>
        <dbReference type="SAM" id="SignalP"/>
    </source>
</evidence>
<dbReference type="AlphaFoldDB" id="A0A1H6BR94"/>
<protein>
    <submittedName>
        <fullName evidence="5">Alpha/beta hydrolase family protein</fullName>
    </submittedName>
</protein>
<keyword evidence="6" id="KW-1185">Reference proteome</keyword>
<feature type="chain" id="PRO_5009294059" evidence="3">
    <location>
        <begin position="28"/>
        <end position="298"/>
    </location>
</feature>
<gene>
    <name evidence="5" type="ORF">SAMN05421819_3951</name>
</gene>
<dbReference type="EMBL" id="FNVA01000007">
    <property type="protein sequence ID" value="SEG63170.1"/>
    <property type="molecule type" value="Genomic_DNA"/>
</dbReference>
<evidence type="ECO:0000313" key="5">
    <source>
        <dbReference type="EMBL" id="SEG63170.1"/>
    </source>
</evidence>
<keyword evidence="1 5" id="KW-0378">Hydrolase</keyword>
<organism evidence="5 6">
    <name type="scientific">Bryocella elongata</name>
    <dbReference type="NCBI Taxonomy" id="863522"/>
    <lineage>
        <taxon>Bacteria</taxon>
        <taxon>Pseudomonadati</taxon>
        <taxon>Acidobacteriota</taxon>
        <taxon>Terriglobia</taxon>
        <taxon>Terriglobales</taxon>
        <taxon>Acidobacteriaceae</taxon>
        <taxon>Bryocella</taxon>
    </lineage>
</organism>
<dbReference type="InterPro" id="IPR050261">
    <property type="entry name" value="FrsA_esterase"/>
</dbReference>
<dbReference type="InterPro" id="IPR029058">
    <property type="entry name" value="AB_hydrolase_fold"/>
</dbReference>
<dbReference type="Gene3D" id="3.40.50.1820">
    <property type="entry name" value="alpha/beta hydrolase"/>
    <property type="match status" value="1"/>
</dbReference>